<evidence type="ECO:0000256" key="3">
    <source>
        <dbReference type="ARBA" id="ARBA00022691"/>
    </source>
</evidence>
<reference evidence="8" key="2">
    <citation type="submission" date="2025-08" db="UniProtKB">
        <authorList>
            <consortium name="RefSeq"/>
        </authorList>
    </citation>
    <scope>IDENTIFICATION</scope>
    <source>
        <tissue evidence="8">Leaf</tissue>
    </source>
</reference>
<dbReference type="Gene3D" id="1.10.10.10">
    <property type="entry name" value="Winged helix-like DNA-binding domain superfamily/Winged helix DNA-binding domain"/>
    <property type="match status" value="1"/>
</dbReference>
<gene>
    <name evidence="8" type="primary">LOC108822132</name>
</gene>
<sequence>MALSAIAELTLSSLSSLPYLSCSFTNQITTMTNHLQDPLTSCFNPGLTKQEEQAEEEMISMQALKITSTLAFPMVFKAALELGVLDTIAANGKDAWLSSREIAFGLPTKPNNPDAPMLLDRMLRLLVSHSVLKCRIVETGENNLTGKTQLVYAAEPVCTLFLKHGHDQSGSLMSIFMVHHSQVYFETWTHLKDLIQEGKDTFSSAHGMRLFEYIGLNEQFACMFNHAMSGSATMIMKKVLEIYRGFEDINTLVDVGGGLGTILNLVTSKYPQIKGINFDLEMVLAQAPLYPGVEHVSGDMFIEVPKGDAIFMEWILHDWADEDCVKILKNCWKSLPEKGKVIIVDIVTPIEPKQDDLFSNIVFSMDNTMLTQCSGGKERSFSQFEALASASGFLGCKIICLAYMCSVIEFYK</sequence>
<dbReference type="InterPro" id="IPR012967">
    <property type="entry name" value="COMT_dimerisation"/>
</dbReference>
<dbReference type="GO" id="GO:0046983">
    <property type="term" value="F:protein dimerization activity"/>
    <property type="evidence" value="ECO:0007669"/>
    <property type="project" value="InterPro"/>
</dbReference>
<dbReference type="RefSeq" id="XP_018450660.2">
    <property type="nucleotide sequence ID" value="XM_018595158.2"/>
</dbReference>
<dbReference type="KEGG" id="rsz:108822132"/>
<feature type="domain" description="O-methyltransferase dimerisation" evidence="6">
    <location>
        <begin position="66"/>
        <end position="163"/>
    </location>
</feature>
<organism evidence="7 8">
    <name type="scientific">Raphanus sativus</name>
    <name type="common">Radish</name>
    <name type="synonym">Raphanus raphanistrum var. sativus</name>
    <dbReference type="NCBI Taxonomy" id="3726"/>
    <lineage>
        <taxon>Eukaryota</taxon>
        <taxon>Viridiplantae</taxon>
        <taxon>Streptophyta</taxon>
        <taxon>Embryophyta</taxon>
        <taxon>Tracheophyta</taxon>
        <taxon>Spermatophyta</taxon>
        <taxon>Magnoliopsida</taxon>
        <taxon>eudicotyledons</taxon>
        <taxon>Gunneridae</taxon>
        <taxon>Pentapetalae</taxon>
        <taxon>rosids</taxon>
        <taxon>malvids</taxon>
        <taxon>Brassicales</taxon>
        <taxon>Brassicaceae</taxon>
        <taxon>Brassiceae</taxon>
        <taxon>Raphanus</taxon>
    </lineage>
</organism>
<dbReference type="AlphaFoldDB" id="A0A6J0KRU5"/>
<name>A0A6J0KRU5_RAPSA</name>
<dbReference type="GO" id="GO:0032259">
    <property type="term" value="P:methylation"/>
    <property type="evidence" value="ECO:0007669"/>
    <property type="project" value="UniProtKB-KW"/>
</dbReference>
<evidence type="ECO:0000313" key="7">
    <source>
        <dbReference type="Proteomes" id="UP000504610"/>
    </source>
</evidence>
<dbReference type="PIRSF" id="PIRSF005739">
    <property type="entry name" value="O-mtase"/>
    <property type="match status" value="1"/>
</dbReference>
<dbReference type="Proteomes" id="UP000504610">
    <property type="component" value="Chromosome 8"/>
</dbReference>
<evidence type="ECO:0000256" key="4">
    <source>
        <dbReference type="PIRSR" id="PIRSR005739-1"/>
    </source>
</evidence>
<evidence type="ECO:0000256" key="1">
    <source>
        <dbReference type="ARBA" id="ARBA00022603"/>
    </source>
</evidence>
<dbReference type="OrthoDB" id="1606438at2759"/>
<dbReference type="GeneID" id="108822132"/>
<dbReference type="Gene3D" id="3.40.50.150">
    <property type="entry name" value="Vaccinia Virus protein VP39"/>
    <property type="match status" value="1"/>
</dbReference>
<dbReference type="PROSITE" id="PS51683">
    <property type="entry name" value="SAM_OMT_II"/>
    <property type="match status" value="1"/>
</dbReference>
<evidence type="ECO:0000259" key="6">
    <source>
        <dbReference type="Pfam" id="PF08100"/>
    </source>
</evidence>
<dbReference type="PANTHER" id="PTHR11746">
    <property type="entry name" value="O-METHYLTRANSFERASE"/>
    <property type="match status" value="1"/>
</dbReference>
<accession>A0A6J0KRU5</accession>
<dbReference type="InterPro" id="IPR001077">
    <property type="entry name" value="COMT_C"/>
</dbReference>
<feature type="domain" description="O-methyltransferase C-terminal" evidence="5">
    <location>
        <begin position="188"/>
        <end position="393"/>
    </location>
</feature>
<keyword evidence="2" id="KW-0808">Transferase</keyword>
<keyword evidence="7" id="KW-1185">Reference proteome</keyword>
<reference evidence="7" key="1">
    <citation type="journal article" date="2019" name="Database">
        <title>The radish genome database (RadishGD): an integrated information resource for radish genomics.</title>
        <authorList>
            <person name="Yu H.J."/>
            <person name="Baek S."/>
            <person name="Lee Y.J."/>
            <person name="Cho A."/>
            <person name="Mun J.H."/>
        </authorList>
    </citation>
    <scope>NUCLEOTIDE SEQUENCE [LARGE SCALE GENOMIC DNA]</scope>
    <source>
        <strain evidence="7">cv. WK10039</strain>
    </source>
</reference>
<dbReference type="Pfam" id="PF08100">
    <property type="entry name" value="Dimerisation"/>
    <property type="match status" value="1"/>
</dbReference>
<dbReference type="SUPFAM" id="SSF46785">
    <property type="entry name" value="Winged helix' DNA-binding domain"/>
    <property type="match status" value="1"/>
</dbReference>
<dbReference type="FunFam" id="1.10.10.10:FF:000357">
    <property type="entry name" value="Caffeic acid 3-O-methyltransferase"/>
    <property type="match status" value="1"/>
</dbReference>
<protein>
    <submittedName>
        <fullName evidence="8">Indole glucosinolate O-methyltransferase 4-like</fullName>
    </submittedName>
</protein>
<dbReference type="Pfam" id="PF00891">
    <property type="entry name" value="Methyltransf_2"/>
    <property type="match status" value="1"/>
</dbReference>
<dbReference type="InterPro" id="IPR016461">
    <property type="entry name" value="COMT-like"/>
</dbReference>
<dbReference type="InterPro" id="IPR036390">
    <property type="entry name" value="WH_DNA-bd_sf"/>
</dbReference>
<keyword evidence="1" id="KW-0489">Methyltransferase</keyword>
<dbReference type="SUPFAM" id="SSF53335">
    <property type="entry name" value="S-adenosyl-L-methionine-dependent methyltransferases"/>
    <property type="match status" value="1"/>
</dbReference>
<evidence type="ECO:0000259" key="5">
    <source>
        <dbReference type="Pfam" id="PF00891"/>
    </source>
</evidence>
<dbReference type="GO" id="GO:0008171">
    <property type="term" value="F:O-methyltransferase activity"/>
    <property type="evidence" value="ECO:0007669"/>
    <property type="project" value="InterPro"/>
</dbReference>
<evidence type="ECO:0000256" key="2">
    <source>
        <dbReference type="ARBA" id="ARBA00022679"/>
    </source>
</evidence>
<proteinExistence type="predicted"/>
<dbReference type="InterPro" id="IPR036388">
    <property type="entry name" value="WH-like_DNA-bd_sf"/>
</dbReference>
<evidence type="ECO:0000313" key="8">
    <source>
        <dbReference type="RefSeq" id="XP_018450660.2"/>
    </source>
</evidence>
<keyword evidence="3" id="KW-0949">S-adenosyl-L-methionine</keyword>
<dbReference type="InterPro" id="IPR029063">
    <property type="entry name" value="SAM-dependent_MTases_sf"/>
</dbReference>
<feature type="active site" description="Proton acceptor" evidence="4">
    <location>
        <position position="317"/>
    </location>
</feature>
<dbReference type="FunFam" id="3.40.50.150:FF:000061">
    <property type="entry name" value="Caffeic acid O-methyltransferase"/>
    <property type="match status" value="1"/>
</dbReference>